<evidence type="ECO:0000256" key="5">
    <source>
        <dbReference type="ARBA" id="ARBA00022989"/>
    </source>
</evidence>
<dbReference type="EMBL" id="CP019605">
    <property type="protein sequence ID" value="AQP45912.1"/>
    <property type="molecule type" value="Genomic_DNA"/>
</dbReference>
<proteinExistence type="predicted"/>
<dbReference type="Pfam" id="PF13632">
    <property type="entry name" value="Glyco_trans_2_3"/>
    <property type="match status" value="1"/>
</dbReference>
<protein>
    <submittedName>
        <fullName evidence="8">Glycosyl transferase family 2</fullName>
    </submittedName>
</protein>
<dbReference type="GO" id="GO:0005886">
    <property type="term" value="C:plasma membrane"/>
    <property type="evidence" value="ECO:0007669"/>
    <property type="project" value="TreeGrafter"/>
</dbReference>
<name>A0A1Q2CIH4_9ACTN</name>
<gene>
    <name evidence="8" type="ORF">RPIT_14775</name>
</gene>
<dbReference type="CDD" id="cd06421">
    <property type="entry name" value="CESA_CelA_like"/>
    <property type="match status" value="1"/>
</dbReference>
<dbReference type="Gene3D" id="3.90.550.10">
    <property type="entry name" value="Spore Coat Polysaccharide Biosynthesis Protein SpsA, Chain A"/>
    <property type="match status" value="1"/>
</dbReference>
<dbReference type="AlphaFoldDB" id="A0A1Q2CIH4"/>
<feature type="domain" description="Glycosyltransferase 2-like" evidence="7">
    <location>
        <begin position="223"/>
        <end position="432"/>
    </location>
</feature>
<dbReference type="STRING" id="1610493.RPIT_14775"/>
<dbReference type="KEGG" id="tfl:RPIT_14775"/>
<evidence type="ECO:0000256" key="6">
    <source>
        <dbReference type="ARBA" id="ARBA00023136"/>
    </source>
</evidence>
<evidence type="ECO:0000256" key="2">
    <source>
        <dbReference type="ARBA" id="ARBA00022676"/>
    </source>
</evidence>
<comment type="subcellular location">
    <subcellularLocation>
        <location evidence="1">Membrane</location>
        <topology evidence="1">Multi-pass membrane protein</topology>
    </subcellularLocation>
</comment>
<keyword evidence="6" id="KW-0472">Membrane</keyword>
<evidence type="ECO:0000313" key="8">
    <source>
        <dbReference type="EMBL" id="AQP45912.1"/>
    </source>
</evidence>
<evidence type="ECO:0000256" key="3">
    <source>
        <dbReference type="ARBA" id="ARBA00022679"/>
    </source>
</evidence>
<dbReference type="PANTHER" id="PTHR43867:SF2">
    <property type="entry name" value="CELLULOSE SYNTHASE CATALYTIC SUBUNIT A [UDP-FORMING]"/>
    <property type="match status" value="1"/>
</dbReference>
<evidence type="ECO:0000256" key="4">
    <source>
        <dbReference type="ARBA" id="ARBA00022692"/>
    </source>
</evidence>
<accession>A0A1Q2CIH4</accession>
<keyword evidence="4" id="KW-0812">Transmembrane</keyword>
<dbReference type="InterPro" id="IPR050321">
    <property type="entry name" value="Glycosyltr_2/OpgH_subfam"/>
</dbReference>
<reference evidence="8 9" key="1">
    <citation type="journal article" date="2016" name="Int. J. Syst. Evol. Microbiol.">
        <title>Tessaracoccus flavus sp. nov., isolated from the drainage system of a lindane-producing factory.</title>
        <authorList>
            <person name="Kumari R."/>
            <person name="Singh P."/>
            <person name="Schumann P."/>
            <person name="Lal R."/>
        </authorList>
    </citation>
    <scope>NUCLEOTIDE SEQUENCE [LARGE SCALE GENOMIC DNA]</scope>
    <source>
        <strain evidence="8 9">RP1T</strain>
    </source>
</reference>
<dbReference type="SUPFAM" id="SSF53448">
    <property type="entry name" value="Nucleotide-diphospho-sugar transferases"/>
    <property type="match status" value="1"/>
</dbReference>
<dbReference type="RefSeq" id="WP_077344110.1">
    <property type="nucleotide sequence ID" value="NZ_CP019605.1"/>
</dbReference>
<keyword evidence="9" id="KW-1185">Reference proteome</keyword>
<dbReference type="OrthoDB" id="9806824at2"/>
<organism evidence="8 9">
    <name type="scientific">Tessaracoccus flavus</name>
    <dbReference type="NCBI Taxonomy" id="1610493"/>
    <lineage>
        <taxon>Bacteria</taxon>
        <taxon>Bacillati</taxon>
        <taxon>Actinomycetota</taxon>
        <taxon>Actinomycetes</taxon>
        <taxon>Propionibacteriales</taxon>
        <taxon>Propionibacteriaceae</taxon>
        <taxon>Tessaracoccus</taxon>
    </lineage>
</organism>
<keyword evidence="2" id="KW-0328">Glycosyltransferase</keyword>
<dbReference type="Proteomes" id="UP000188324">
    <property type="component" value="Chromosome"/>
</dbReference>
<dbReference type="PANTHER" id="PTHR43867">
    <property type="entry name" value="CELLULOSE SYNTHASE CATALYTIC SUBUNIT A [UDP-FORMING]"/>
    <property type="match status" value="1"/>
</dbReference>
<keyword evidence="5" id="KW-1133">Transmembrane helix</keyword>
<evidence type="ECO:0000256" key="1">
    <source>
        <dbReference type="ARBA" id="ARBA00004141"/>
    </source>
</evidence>
<evidence type="ECO:0000259" key="7">
    <source>
        <dbReference type="Pfam" id="PF13632"/>
    </source>
</evidence>
<dbReference type="GO" id="GO:0016758">
    <property type="term" value="F:hexosyltransferase activity"/>
    <property type="evidence" value="ECO:0007669"/>
    <property type="project" value="TreeGrafter"/>
</dbReference>
<evidence type="ECO:0000313" key="9">
    <source>
        <dbReference type="Proteomes" id="UP000188324"/>
    </source>
</evidence>
<dbReference type="InterPro" id="IPR001173">
    <property type="entry name" value="Glyco_trans_2-like"/>
</dbReference>
<dbReference type="InterPro" id="IPR029044">
    <property type="entry name" value="Nucleotide-diphossugar_trans"/>
</dbReference>
<sequence>MPQSNRAKLRKSSDLSEVTAFNDLAPVDHLAPDDRRAAVQNRYSPTLLLVALAATIGVIAYAGFLLNPSIRGDIIPWSIVIVAEAILVFHAIMSLWTMLSGYGREPSFEVSQAQAQLYNPRTNERLGVSSDPSQWPLFINGDPVDVDVLITVYGEPIETIRRTAKAAIAVKGRHDTYLLDDGDSDEVKALATELGCYYIRRLGSSGAKAGNVNNALTVAKSPYFVILDADFVAKPEFLEETMPFMVDPNVAFVQTPQVYGNLRNIISRGAGYMQTMFYRFVQPGRNEFNAAFCVGTNVLFRRAAIDDLGGMYTQSNSEDVWTSLLLHERGWRSVFLPSTLAVGDTPDTIEAYSKQQLRWATGGFEILFTHNPFSRRRRLTLDQRLMYFVTATHYLTGIAPGLLMFVPALEIFFDLRPVTMNVDWWQWLLFYSGFYVLQILLAAVIAGTFRWEVLLLSVNSFPIYIKAFFNALLKVETRWSVTGATKGGASAFNFIRVQVYCFVFLLLATAVSIWRDSLMDTLTIATVWCAINTISLGAFIAVALQEDHRRRLVAAGKLSPDELTHDDPSDTLLTEEPLDATTIREAALARVELIESLNEPAAPTRAALPTKD</sequence>
<keyword evidence="3 8" id="KW-0808">Transferase</keyword>